<dbReference type="Proteomes" id="UP000075615">
    <property type="component" value="Unassembled WGS sequence"/>
</dbReference>
<name>A0A150X2E7_9BACT</name>
<keyword evidence="3" id="KW-1185">Reference proteome</keyword>
<keyword evidence="1" id="KW-0812">Transmembrane</keyword>
<evidence type="ECO:0000313" key="3">
    <source>
        <dbReference type="Proteomes" id="UP000075615"/>
    </source>
</evidence>
<evidence type="ECO:0000313" key="2">
    <source>
        <dbReference type="EMBL" id="KYG72888.1"/>
    </source>
</evidence>
<keyword evidence="1" id="KW-0472">Membrane</keyword>
<organism evidence="2 3">
    <name type="scientific">Roseivirga echinicomitans</name>
    <dbReference type="NCBI Taxonomy" id="296218"/>
    <lineage>
        <taxon>Bacteria</taxon>
        <taxon>Pseudomonadati</taxon>
        <taxon>Bacteroidota</taxon>
        <taxon>Cytophagia</taxon>
        <taxon>Cytophagales</taxon>
        <taxon>Roseivirgaceae</taxon>
        <taxon>Roseivirga</taxon>
    </lineage>
</organism>
<comment type="caution">
    <text evidence="2">The sequence shown here is derived from an EMBL/GenBank/DDBJ whole genome shotgun (WGS) entry which is preliminary data.</text>
</comment>
<reference evidence="2 3" key="1">
    <citation type="submission" date="2016-01" db="EMBL/GenBank/DDBJ databases">
        <title>Genome sequencing of Roseivirga echinicomitans KMM 6058.</title>
        <authorList>
            <person name="Selvaratnam C."/>
            <person name="Thevarajoo S."/>
            <person name="Goh K.M."/>
            <person name="Ee R."/>
            <person name="Chan K.-G."/>
            <person name="Chong C.S."/>
        </authorList>
    </citation>
    <scope>NUCLEOTIDE SEQUENCE [LARGE SCALE GENOMIC DNA]</scope>
    <source>
        <strain evidence="2 3">KMM 6058</strain>
    </source>
</reference>
<protein>
    <submittedName>
        <fullName evidence="2">Uncharacterized protein</fullName>
    </submittedName>
</protein>
<feature type="transmembrane region" description="Helical" evidence="1">
    <location>
        <begin position="44"/>
        <end position="62"/>
    </location>
</feature>
<feature type="transmembrane region" description="Helical" evidence="1">
    <location>
        <begin position="137"/>
        <end position="157"/>
    </location>
</feature>
<proteinExistence type="predicted"/>
<keyword evidence="1" id="KW-1133">Transmembrane helix</keyword>
<feature type="transmembrane region" description="Helical" evidence="1">
    <location>
        <begin position="7"/>
        <end position="28"/>
    </location>
</feature>
<gene>
    <name evidence="2" type="ORF">AWN68_09310</name>
</gene>
<dbReference type="EMBL" id="LRDB01000050">
    <property type="protein sequence ID" value="KYG72888.1"/>
    <property type="molecule type" value="Genomic_DNA"/>
</dbReference>
<evidence type="ECO:0000256" key="1">
    <source>
        <dbReference type="SAM" id="Phobius"/>
    </source>
</evidence>
<dbReference type="AlphaFoldDB" id="A0A150X2E7"/>
<feature type="transmembrane region" description="Helical" evidence="1">
    <location>
        <begin position="69"/>
        <end position="89"/>
    </location>
</feature>
<feature type="transmembrane region" description="Helical" evidence="1">
    <location>
        <begin position="163"/>
        <end position="184"/>
    </location>
</feature>
<feature type="transmembrane region" description="Helical" evidence="1">
    <location>
        <begin position="109"/>
        <end position="130"/>
    </location>
</feature>
<dbReference type="STRING" id="296218.AWN68_09310"/>
<sequence>MNKQNLISNVILSILFFYSFFLIGQAYIQGLDIGNWIWDRHQNLFSWYSRPLFIIPACYFAYHHKLWHTGAWMALMFASLFWFSAPQQVSESVQAYLEWENKLFFNGDSIVPLVVLIAGVLAFLFGLFYAFYRRNMWYGLLVFNIGTLLKIFVSLTWGKETGVTAIVPSLSSMLFINIVAWLLWKRTKKKKFEKKSN</sequence>
<accession>A0A150X2E7</accession>